<dbReference type="KEGG" id="ngr:NAEGRDRAFT_57501"/>
<protein>
    <submittedName>
        <fullName evidence="1">Predicted protein</fullName>
    </submittedName>
</protein>
<gene>
    <name evidence="1" type="ORF">NAEGRDRAFT_57501</name>
</gene>
<dbReference type="Proteomes" id="UP000006671">
    <property type="component" value="Unassembled WGS sequence"/>
</dbReference>
<keyword evidence="2" id="KW-1185">Reference proteome</keyword>
<dbReference type="EMBL" id="GG738857">
    <property type="protein sequence ID" value="EFC46893.1"/>
    <property type="molecule type" value="Genomic_DNA"/>
</dbReference>
<dbReference type="AlphaFoldDB" id="D2V904"/>
<reference evidence="1 2" key="1">
    <citation type="journal article" date="2010" name="Cell">
        <title>The genome of Naegleria gruberi illuminates early eukaryotic versatility.</title>
        <authorList>
            <person name="Fritz-Laylin L.K."/>
            <person name="Prochnik S.E."/>
            <person name="Ginger M.L."/>
            <person name="Dacks J.B."/>
            <person name="Carpenter M.L."/>
            <person name="Field M.C."/>
            <person name="Kuo A."/>
            <person name="Paredez A."/>
            <person name="Chapman J."/>
            <person name="Pham J."/>
            <person name="Shu S."/>
            <person name="Neupane R."/>
            <person name="Cipriano M."/>
            <person name="Mancuso J."/>
            <person name="Tu H."/>
            <person name="Salamov A."/>
            <person name="Lindquist E."/>
            <person name="Shapiro H."/>
            <person name="Lucas S."/>
            <person name="Grigoriev I.V."/>
            <person name="Cande W.Z."/>
            <person name="Fulton C."/>
            <person name="Rokhsar D.S."/>
            <person name="Dawson S.C."/>
        </authorList>
    </citation>
    <scope>NUCLEOTIDE SEQUENCE [LARGE SCALE GENOMIC DNA]</scope>
    <source>
        <strain evidence="1 2">NEG-M</strain>
    </source>
</reference>
<evidence type="ECO:0000313" key="2">
    <source>
        <dbReference type="Proteomes" id="UP000006671"/>
    </source>
</evidence>
<proteinExistence type="predicted"/>
<organism evidence="2">
    <name type="scientific">Naegleria gruberi</name>
    <name type="common">Amoeba</name>
    <dbReference type="NCBI Taxonomy" id="5762"/>
    <lineage>
        <taxon>Eukaryota</taxon>
        <taxon>Discoba</taxon>
        <taxon>Heterolobosea</taxon>
        <taxon>Tetramitia</taxon>
        <taxon>Eutetramitia</taxon>
        <taxon>Vahlkampfiidae</taxon>
        <taxon>Naegleria</taxon>
    </lineage>
</organism>
<dbReference type="InParanoid" id="D2V904"/>
<dbReference type="VEuPathDB" id="AmoebaDB:NAEGRDRAFT_57501"/>
<accession>D2V904</accession>
<dbReference type="RefSeq" id="XP_002679637.1">
    <property type="nucleotide sequence ID" value="XM_002679591.1"/>
</dbReference>
<evidence type="ECO:0000313" key="1">
    <source>
        <dbReference type="EMBL" id="EFC46893.1"/>
    </source>
</evidence>
<sequence>MSLVMKEYNIGHDLTTEEYACGVKLQFNSTSPVPIARVFLILHANVKIIDMHFNTRKALGKQQLSDSQINKLNKSKSMLGILDIVNEYEPVDKLRPTGELTISLEEFGGKIFDLKISLALFQKRTEKGKTSSGSCRVTQVICGSTCHMFLYSEVTKKVKRGAVKRLKEYCSDDSISVDSVDSCQTRRKKKKVNQTRCNSIQIRNQISYVERSTQIESENTSVSSYLDEKFENLFEDAEICNTVFNSNQLNPTVVETKQSPCESFILESGEVTDLEMELLKLLVNDHPPVETVDDSDEFLSESDLDLVSQSSFDSSNNSIDDLQTNCNISLTWCAQNNPFDVLDQFSTIN</sequence>
<name>D2V904_NAEGR</name>
<dbReference type="GeneID" id="8859767"/>